<comment type="caution">
    <text evidence="5">The sequence shown here is derived from an EMBL/GenBank/DDBJ whole genome shotgun (WGS) entry which is preliminary data.</text>
</comment>
<feature type="domain" description="EAL" evidence="3">
    <location>
        <begin position="602"/>
        <end position="855"/>
    </location>
</feature>
<dbReference type="STRING" id="1137280.D777_00169"/>
<evidence type="ECO:0000256" key="1">
    <source>
        <dbReference type="SAM" id="Phobius"/>
    </source>
</evidence>
<dbReference type="RefSeq" id="WP_036127687.1">
    <property type="nucleotide sequence ID" value="NZ_ANIE01000001.1"/>
</dbReference>
<dbReference type="InterPro" id="IPR000160">
    <property type="entry name" value="GGDEF_dom"/>
</dbReference>
<feature type="transmembrane region" description="Helical" evidence="1">
    <location>
        <begin position="189"/>
        <end position="207"/>
    </location>
</feature>
<dbReference type="Pfam" id="PF00563">
    <property type="entry name" value="EAL"/>
    <property type="match status" value="1"/>
</dbReference>
<dbReference type="PROSITE" id="PS50887">
    <property type="entry name" value="GGDEF"/>
    <property type="match status" value="1"/>
</dbReference>
<protein>
    <submittedName>
        <fullName evidence="5">Diguanylate cyclase/phosphodiesterase (GGDEF &amp; EAL domains) with PAS/PAC sensor(S)</fullName>
    </submittedName>
</protein>
<dbReference type="InterPro" id="IPR035919">
    <property type="entry name" value="EAL_sf"/>
</dbReference>
<dbReference type="AlphaFoldDB" id="A0A072N6P0"/>
<dbReference type="InterPro" id="IPR011623">
    <property type="entry name" value="7TMR_DISM_rcpt_extracell_dom1"/>
</dbReference>
<feature type="transmembrane region" description="Helical" evidence="1">
    <location>
        <begin position="214"/>
        <end position="234"/>
    </location>
</feature>
<feature type="transmembrane region" description="Helical" evidence="1">
    <location>
        <begin position="282"/>
        <end position="300"/>
    </location>
</feature>
<evidence type="ECO:0000259" key="4">
    <source>
        <dbReference type="PROSITE" id="PS50887"/>
    </source>
</evidence>
<evidence type="ECO:0000313" key="5">
    <source>
        <dbReference type="EMBL" id="KEF33161.1"/>
    </source>
</evidence>
<dbReference type="GO" id="GO:0071111">
    <property type="term" value="F:cyclic-guanylate-specific phosphodiesterase activity"/>
    <property type="evidence" value="ECO:0007669"/>
    <property type="project" value="InterPro"/>
</dbReference>
<dbReference type="InterPro" id="IPR043128">
    <property type="entry name" value="Rev_trsase/Diguanyl_cyclase"/>
</dbReference>
<proteinExistence type="predicted"/>
<dbReference type="Gene3D" id="3.20.20.450">
    <property type="entry name" value="EAL domain"/>
    <property type="match status" value="1"/>
</dbReference>
<dbReference type="SMART" id="SM00052">
    <property type="entry name" value="EAL"/>
    <property type="match status" value="1"/>
</dbReference>
<keyword evidence="1" id="KW-1133">Transmembrane helix</keyword>
<sequence>MILSKALRVFLLFLMVCASHTTRAETHTVIVAPDGSIGSHFQYWEDKDANASIEAVTALPASSWQDQPSGKATMGITESAFWLRVPVVNQTAERLNLVAELAYSQLDDATFYVFSGDRLTREYRTGDTHPFYPRDIDHPNVTMRFHLSPSEEKTLYIRVMTQGTMVLPLRIWKEHEFYEAESYENKLHFFYYGSLAVIVLINLAVFLTLREKLYLFYSLAIFGYLVFFAAIRGFTFQHFYPMHPDLHAHVLVLSMPFLAMFSLLFCMEFLKVGSHSPRLKKALLGMLGFEILFFLFSPLLDYNTAIQIASLSAFVFFSLLLIAGPISWAAGIRAGVFFTIAWSPLTLGVLATAGRALGLFPENFFTEYAMQIGSGLEAFILTLALADRLYREREEKIGAQADSLRKEKARNDAQDRLTDAMTHDPVTGLPNRNRFEWMVDQQLKMDPDGRYMVGVTRITRLKEINRTLGLERSERLLKSLAEQMTELAEKLPMVHATIDNHGRVERVYQLSGDSFGLLVDASNTSDNFQSINNALKQLAEPVMLDHLAIEAHPRFGAAAYPQHGNKASVLIRNAHVGLEMAPQGTFETGFYSRQNDIYNESRLTLMSDLREALHQDQTSLHYQPKVCVSTGQVVGVEALIRWHHPERGWVSPSEFIPLAERTGVIKHLTRWVADRALRDLKTLLPHAPDLSMAINISAKDLVSAELKGLFETRLRCHGVQASQVTCELTETAALVDPEKGLQALNALSELGLKLSIDDFGTGYSSLSYLKQLPATELKLDRSLIHDIDTCENSRVIAETAIKLGRGLGYRVVGEGVENEESASLLRELGADMLQGYWVCRPLSLEDLKSWLETRSEADLKTRFQVR</sequence>
<dbReference type="Gene3D" id="2.60.40.2380">
    <property type="match status" value="1"/>
</dbReference>
<dbReference type="EMBL" id="ANIE01000001">
    <property type="protein sequence ID" value="KEF33161.1"/>
    <property type="molecule type" value="Genomic_DNA"/>
</dbReference>
<evidence type="ECO:0000313" key="6">
    <source>
        <dbReference type="Proteomes" id="UP000035057"/>
    </source>
</evidence>
<dbReference type="InterPro" id="IPR001633">
    <property type="entry name" value="EAL_dom"/>
</dbReference>
<reference evidence="5 6" key="1">
    <citation type="submission" date="2012-12" db="EMBL/GenBank/DDBJ databases">
        <title>Genome assembly of Marinobacter sp. AK21.</title>
        <authorList>
            <person name="Khatri I."/>
            <person name="Kumar R."/>
            <person name="Vaidya B."/>
            <person name="Subramanian S."/>
            <person name="Pinnaka A."/>
        </authorList>
    </citation>
    <scope>NUCLEOTIDE SEQUENCE [LARGE SCALE GENOMIC DNA]</scope>
    <source>
        <strain evidence="5 6">AK21</strain>
    </source>
</reference>
<dbReference type="SUPFAM" id="SSF55073">
    <property type="entry name" value="Nucleotide cyclase"/>
    <property type="match status" value="1"/>
</dbReference>
<name>A0A072N6P0_9GAMM</name>
<keyword evidence="1" id="KW-0812">Transmembrane</keyword>
<dbReference type="Proteomes" id="UP000035057">
    <property type="component" value="Unassembled WGS sequence"/>
</dbReference>
<gene>
    <name evidence="5" type="ORF">D777_00169</name>
</gene>
<feature type="transmembrane region" description="Helical" evidence="1">
    <location>
        <begin position="246"/>
        <end position="270"/>
    </location>
</feature>
<feature type="signal peptide" evidence="2">
    <location>
        <begin position="1"/>
        <end position="24"/>
    </location>
</feature>
<evidence type="ECO:0000259" key="3">
    <source>
        <dbReference type="PROSITE" id="PS50883"/>
    </source>
</evidence>
<dbReference type="InterPro" id="IPR050706">
    <property type="entry name" value="Cyclic-di-GMP_PDE-like"/>
</dbReference>
<dbReference type="Gene3D" id="3.30.70.270">
    <property type="match status" value="1"/>
</dbReference>
<dbReference type="CDD" id="cd01948">
    <property type="entry name" value="EAL"/>
    <property type="match status" value="1"/>
</dbReference>
<feature type="chain" id="PRO_5001682249" evidence="2">
    <location>
        <begin position="25"/>
        <end position="866"/>
    </location>
</feature>
<feature type="transmembrane region" description="Helical" evidence="1">
    <location>
        <begin position="336"/>
        <end position="356"/>
    </location>
</feature>
<dbReference type="InterPro" id="IPR011622">
    <property type="entry name" value="7TMR_DISM_rcpt_extracell_dom2"/>
</dbReference>
<dbReference type="PROSITE" id="PS50883">
    <property type="entry name" value="EAL"/>
    <property type="match status" value="1"/>
</dbReference>
<evidence type="ECO:0000256" key="2">
    <source>
        <dbReference type="SAM" id="SignalP"/>
    </source>
</evidence>
<dbReference type="SMART" id="SM00267">
    <property type="entry name" value="GGDEF"/>
    <property type="match status" value="1"/>
</dbReference>
<dbReference type="Pfam" id="PF07695">
    <property type="entry name" value="7TMR-DISM_7TM"/>
    <property type="match status" value="1"/>
</dbReference>
<dbReference type="Pfam" id="PF00990">
    <property type="entry name" value="GGDEF"/>
    <property type="match status" value="1"/>
</dbReference>
<dbReference type="PATRIC" id="fig|1137280.3.peg.165"/>
<keyword evidence="1" id="KW-0472">Membrane</keyword>
<organism evidence="5 6">
    <name type="scientific">Marinobacter nitratireducens</name>
    <dbReference type="NCBI Taxonomy" id="1137280"/>
    <lineage>
        <taxon>Bacteria</taxon>
        <taxon>Pseudomonadati</taxon>
        <taxon>Pseudomonadota</taxon>
        <taxon>Gammaproteobacteria</taxon>
        <taxon>Pseudomonadales</taxon>
        <taxon>Marinobacteraceae</taxon>
        <taxon>Marinobacter</taxon>
    </lineage>
</organism>
<feature type="transmembrane region" description="Helical" evidence="1">
    <location>
        <begin position="306"/>
        <end position="324"/>
    </location>
</feature>
<dbReference type="PANTHER" id="PTHR33121:SF19">
    <property type="entry name" value="CYCLIC DI-GMP PHOSPHODIESTERASE PA2567"/>
    <property type="match status" value="1"/>
</dbReference>
<keyword evidence="2" id="KW-0732">Signal</keyword>
<accession>A0A072N6P0</accession>
<dbReference type="PANTHER" id="PTHR33121">
    <property type="entry name" value="CYCLIC DI-GMP PHOSPHODIESTERASE PDEF"/>
    <property type="match status" value="1"/>
</dbReference>
<feature type="domain" description="GGDEF" evidence="4">
    <location>
        <begin position="449"/>
        <end position="593"/>
    </location>
</feature>
<keyword evidence="6" id="KW-1185">Reference proteome</keyword>
<dbReference type="SUPFAM" id="SSF141868">
    <property type="entry name" value="EAL domain-like"/>
    <property type="match status" value="1"/>
</dbReference>
<dbReference type="InterPro" id="IPR029787">
    <property type="entry name" value="Nucleotide_cyclase"/>
</dbReference>
<dbReference type="Pfam" id="PF07696">
    <property type="entry name" value="7TMR-DISMED2"/>
    <property type="match status" value="1"/>
</dbReference>